<dbReference type="Proteomes" id="UP001627154">
    <property type="component" value="Unassembled WGS sequence"/>
</dbReference>
<dbReference type="InterPro" id="IPR008042">
    <property type="entry name" value="Retrotrans_Pao"/>
</dbReference>
<comment type="caution">
    <text evidence="1">The sequence shown here is derived from an EMBL/GenBank/DDBJ whole genome shotgun (WGS) entry which is preliminary data.</text>
</comment>
<name>A0ABD2WT63_9HYME</name>
<dbReference type="InterPro" id="IPR043502">
    <property type="entry name" value="DNA/RNA_pol_sf"/>
</dbReference>
<dbReference type="PANTHER" id="PTHR47331:SF5">
    <property type="entry name" value="RIBONUCLEASE H"/>
    <property type="match status" value="1"/>
</dbReference>
<dbReference type="Pfam" id="PF05380">
    <property type="entry name" value="Peptidase_A17"/>
    <property type="match status" value="1"/>
</dbReference>
<dbReference type="PANTHER" id="PTHR47331">
    <property type="entry name" value="PHD-TYPE DOMAIN-CONTAINING PROTEIN"/>
    <property type="match status" value="1"/>
</dbReference>
<evidence type="ECO:0000313" key="2">
    <source>
        <dbReference type="Proteomes" id="UP001627154"/>
    </source>
</evidence>
<protein>
    <recommendedName>
        <fullName evidence="3">Reverse transcriptase domain-containing protein</fullName>
    </recommendedName>
</protein>
<evidence type="ECO:0000313" key="1">
    <source>
        <dbReference type="EMBL" id="KAL3396231.1"/>
    </source>
</evidence>
<organism evidence="1 2">
    <name type="scientific">Trichogramma kaykai</name>
    <dbReference type="NCBI Taxonomy" id="54128"/>
    <lineage>
        <taxon>Eukaryota</taxon>
        <taxon>Metazoa</taxon>
        <taxon>Ecdysozoa</taxon>
        <taxon>Arthropoda</taxon>
        <taxon>Hexapoda</taxon>
        <taxon>Insecta</taxon>
        <taxon>Pterygota</taxon>
        <taxon>Neoptera</taxon>
        <taxon>Endopterygota</taxon>
        <taxon>Hymenoptera</taxon>
        <taxon>Apocrita</taxon>
        <taxon>Proctotrupomorpha</taxon>
        <taxon>Chalcidoidea</taxon>
        <taxon>Trichogrammatidae</taxon>
        <taxon>Trichogramma</taxon>
    </lineage>
</organism>
<dbReference type="EMBL" id="JBJJXI010000073">
    <property type="protein sequence ID" value="KAL3396231.1"/>
    <property type="molecule type" value="Genomic_DNA"/>
</dbReference>
<gene>
    <name evidence="1" type="ORF">TKK_009821</name>
</gene>
<evidence type="ECO:0008006" key="3">
    <source>
        <dbReference type="Google" id="ProtNLM"/>
    </source>
</evidence>
<proteinExistence type="predicted"/>
<keyword evidence="2" id="KW-1185">Reference proteome</keyword>
<dbReference type="AlphaFoldDB" id="A0ABD2WT63"/>
<sequence length="545" mass="62031">MQEGLRKGDEKAPIAMKTQLEWILFGNAEKLDRKETFVCLQADDRMNEQMKSFWEFEEPPHVLPWSFEDQLCEKHYQVNTICLSDGRYQVRLPMKPDAPSDWVNSHQIAHSCLLSLERKLGKNPSLYAEYRASIQLMIKSDQMRKVSIAPQNCRSHYFLPHHAVVKESSTTTYVRPVFNASARNEAGHSLNEHLMTGPNLLPQLILVLAHWRCYPVAFVADVSKMYLQVRIYPDDWKFQSIIYRDDPKEEIENYVLTTVTFGSGPSAFLANRALRQLASDEGEKYPLAVPIVHKEMYMDDFLFSAYDVGLAKQKRDQLSVLFVSGGFSLAKWMTNDSDLLSTFSFESLAKEATLLDCACFNLTEDLMQSLCLLTKDWDVPLPDAEVEKWRAFEGDLKGLPSLVILRWNGVMSEAHIELHGFADASKCAYAAALYVRVIYQGRVRVNLLASKAKVAPLKIQSIPRLELCAVHLLTKLIASFAATEDFVSSKIHLWSDPKTTLHWIHDGLLRVGGQLKNAHISDECKHQVILPAKCRLVELLDRLLA</sequence>
<dbReference type="GO" id="GO:0071897">
    <property type="term" value="P:DNA biosynthetic process"/>
    <property type="evidence" value="ECO:0007669"/>
    <property type="project" value="UniProtKB-ARBA"/>
</dbReference>
<accession>A0ABD2WT63</accession>
<dbReference type="SUPFAM" id="SSF56672">
    <property type="entry name" value="DNA/RNA polymerases"/>
    <property type="match status" value="1"/>
</dbReference>
<reference evidence="1 2" key="1">
    <citation type="journal article" date="2024" name="bioRxiv">
        <title>A reference genome for Trichogramma kaykai: A tiny desert-dwelling parasitoid wasp with competing sex-ratio distorters.</title>
        <authorList>
            <person name="Culotta J."/>
            <person name="Lindsey A.R."/>
        </authorList>
    </citation>
    <scope>NUCLEOTIDE SEQUENCE [LARGE SCALE GENOMIC DNA]</scope>
    <source>
        <strain evidence="1 2">KSX58</strain>
    </source>
</reference>